<dbReference type="InterPro" id="IPR051214">
    <property type="entry name" value="GH32_Enzymes"/>
</dbReference>
<reference evidence="6 7" key="1">
    <citation type="submission" date="2016-10" db="EMBL/GenBank/DDBJ databases">
        <authorList>
            <person name="de Groot N.N."/>
        </authorList>
    </citation>
    <scope>NUCLEOTIDE SEQUENCE [LARGE SCALE GENOMIC DNA]</scope>
    <source>
        <strain evidence="6 7">DSM 21800</strain>
    </source>
</reference>
<sequence length="461" mass="52147">MHQLYYQHPGTWFGDCMPVYAAGAFQLFHQRDTRRPGPFGEPFGWALARTTDFVDYDDLGEVIPRGADDAQDQFIFAGSVFEAEGRFHAFYTGFNRDFAADGKPAQVLMHAVSDDLEHWTTQDGELVVPQDGYDPDDWRDPFVLRDEPNDRWVMILGARTGADKRARTGRTVWFTSTDLENWAFQGDFWAPGRYTMHEMPDLFRMGDRWYLLTTEYSDRSKTVYRSSDSLQGPWSAPVDDAFDGRAYYAARSASDGEHRYLFGWVATKEGDDDLGAWQWGGTLVVHEVYQRADRSLGVRIPETVRAAFSPATELITEPIVVSAADGRQTVELGETPAGEPFLVSMTVIPRTLRSFAIGLFGDRAGTDGYAFTVRAGERRIDFDRVPNYPWYRYDNRGTERPFTVEPGRSYRLEIVVDDSIATLYVDGVALNARAYDQPGQRLSIAVQDGELRVDAVTLATR</sequence>
<dbReference type="AlphaFoldDB" id="A0A1H1NU52"/>
<feature type="domain" description="Glycosyl hydrolase family 32 N-terminal" evidence="5">
    <location>
        <begin position="18"/>
        <end position="282"/>
    </location>
</feature>
<name>A0A1H1NU52_9ACTN</name>
<dbReference type="InterPro" id="IPR023296">
    <property type="entry name" value="Glyco_hydro_beta-prop_sf"/>
</dbReference>
<dbReference type="GO" id="GO:0004564">
    <property type="term" value="F:beta-fructofuranosidase activity"/>
    <property type="evidence" value="ECO:0007669"/>
    <property type="project" value="UniProtKB-EC"/>
</dbReference>
<evidence type="ECO:0000256" key="1">
    <source>
        <dbReference type="ARBA" id="ARBA00009902"/>
    </source>
</evidence>
<evidence type="ECO:0000256" key="2">
    <source>
        <dbReference type="ARBA" id="ARBA00012758"/>
    </source>
</evidence>
<keyword evidence="4" id="KW-0326">Glycosidase</keyword>
<dbReference type="SUPFAM" id="SSF75005">
    <property type="entry name" value="Arabinanase/levansucrase/invertase"/>
    <property type="match status" value="1"/>
</dbReference>
<dbReference type="CDD" id="cd08995">
    <property type="entry name" value="GH32_EcAec43-like"/>
    <property type="match status" value="1"/>
</dbReference>
<evidence type="ECO:0000313" key="6">
    <source>
        <dbReference type="EMBL" id="SDS02511.1"/>
    </source>
</evidence>
<dbReference type="SUPFAM" id="SSF49899">
    <property type="entry name" value="Concanavalin A-like lectins/glucanases"/>
    <property type="match status" value="1"/>
</dbReference>
<dbReference type="GO" id="GO:0005975">
    <property type="term" value="P:carbohydrate metabolic process"/>
    <property type="evidence" value="ECO:0007669"/>
    <property type="project" value="InterPro"/>
</dbReference>
<evidence type="ECO:0000256" key="3">
    <source>
        <dbReference type="ARBA" id="ARBA00022801"/>
    </source>
</evidence>
<dbReference type="Pfam" id="PF00251">
    <property type="entry name" value="Glyco_hydro_32N"/>
    <property type="match status" value="1"/>
</dbReference>
<dbReference type="EMBL" id="LT629772">
    <property type="protein sequence ID" value="SDS02511.1"/>
    <property type="molecule type" value="Genomic_DNA"/>
</dbReference>
<organism evidence="6 7">
    <name type="scientific">Microlunatus soli</name>
    <dbReference type="NCBI Taxonomy" id="630515"/>
    <lineage>
        <taxon>Bacteria</taxon>
        <taxon>Bacillati</taxon>
        <taxon>Actinomycetota</taxon>
        <taxon>Actinomycetes</taxon>
        <taxon>Propionibacteriales</taxon>
        <taxon>Propionibacteriaceae</taxon>
        <taxon>Microlunatus</taxon>
    </lineage>
</organism>
<keyword evidence="7" id="KW-1185">Reference proteome</keyword>
<dbReference type="STRING" id="630515.SAMN04489812_0649"/>
<dbReference type="Gene3D" id="2.115.10.20">
    <property type="entry name" value="Glycosyl hydrolase domain, family 43"/>
    <property type="match status" value="1"/>
</dbReference>
<dbReference type="Gene3D" id="2.60.120.560">
    <property type="entry name" value="Exo-inulinase, domain 1"/>
    <property type="match status" value="1"/>
</dbReference>
<proteinExistence type="inferred from homology"/>
<dbReference type="RefSeq" id="WP_091519769.1">
    <property type="nucleotide sequence ID" value="NZ_LT629772.1"/>
</dbReference>
<dbReference type="PANTHER" id="PTHR43101:SF1">
    <property type="entry name" value="BETA-FRUCTOSIDASE"/>
    <property type="match status" value="1"/>
</dbReference>
<keyword evidence="3" id="KW-0378">Hydrolase</keyword>
<accession>A0A1H1NU52</accession>
<evidence type="ECO:0000259" key="5">
    <source>
        <dbReference type="Pfam" id="PF00251"/>
    </source>
</evidence>
<dbReference type="InterPro" id="IPR001362">
    <property type="entry name" value="Glyco_hydro_32"/>
</dbReference>
<dbReference type="Proteomes" id="UP000199103">
    <property type="component" value="Chromosome I"/>
</dbReference>
<dbReference type="InterPro" id="IPR013148">
    <property type="entry name" value="Glyco_hydro_32_N"/>
</dbReference>
<dbReference type="InterPro" id="IPR013320">
    <property type="entry name" value="ConA-like_dom_sf"/>
</dbReference>
<dbReference type="PANTHER" id="PTHR43101">
    <property type="entry name" value="BETA-FRUCTOSIDASE"/>
    <property type="match status" value="1"/>
</dbReference>
<dbReference type="OrthoDB" id="9759709at2"/>
<evidence type="ECO:0000313" key="7">
    <source>
        <dbReference type="Proteomes" id="UP000199103"/>
    </source>
</evidence>
<dbReference type="EC" id="3.2.1.26" evidence="2"/>
<protein>
    <recommendedName>
        <fullName evidence="2">beta-fructofuranosidase</fullName>
        <ecNumber evidence="2">3.2.1.26</ecNumber>
    </recommendedName>
</protein>
<evidence type="ECO:0000256" key="4">
    <source>
        <dbReference type="ARBA" id="ARBA00023295"/>
    </source>
</evidence>
<dbReference type="SMART" id="SM00640">
    <property type="entry name" value="Glyco_32"/>
    <property type="match status" value="1"/>
</dbReference>
<comment type="similarity">
    <text evidence="1">Belongs to the glycosyl hydrolase 32 family.</text>
</comment>
<gene>
    <name evidence="6" type="ORF">SAMN04489812_0649</name>
</gene>